<accession>A0A485NC07</accession>
<dbReference type="AlphaFoldDB" id="A0A485NC07"/>
<feature type="region of interest" description="Disordered" evidence="1">
    <location>
        <begin position="65"/>
        <end position="85"/>
    </location>
</feature>
<protein>
    <submittedName>
        <fullName evidence="2">Uncharacterized protein</fullName>
    </submittedName>
</protein>
<dbReference type="Proteomes" id="UP000386466">
    <property type="component" value="Unassembled WGS sequence"/>
</dbReference>
<sequence>MAALRPPVKPKMVKKRTKKFFWKQTIDKSKLSATGGNLEALTIWSSQKIHGPDPDAHRWLWEQQESKAHAAQWLPEVPSPQHQGA</sequence>
<evidence type="ECO:0000313" key="3">
    <source>
        <dbReference type="Proteomes" id="UP000386466"/>
    </source>
</evidence>
<name>A0A485NC07_LYNPA</name>
<keyword evidence="3" id="KW-1185">Reference proteome</keyword>
<dbReference type="EMBL" id="CAAGRJ010015199">
    <property type="protein sequence ID" value="VFV31111.1"/>
    <property type="molecule type" value="Genomic_DNA"/>
</dbReference>
<gene>
    <name evidence="2" type="ORF">LYPA_23C011955</name>
</gene>
<reference evidence="2 3" key="1">
    <citation type="submission" date="2019-01" db="EMBL/GenBank/DDBJ databases">
        <authorList>
            <person name="Alioto T."/>
            <person name="Alioto T."/>
        </authorList>
    </citation>
    <scope>NUCLEOTIDE SEQUENCE [LARGE SCALE GENOMIC DNA]</scope>
</reference>
<evidence type="ECO:0000313" key="2">
    <source>
        <dbReference type="EMBL" id="VFV31111.1"/>
    </source>
</evidence>
<evidence type="ECO:0000256" key="1">
    <source>
        <dbReference type="SAM" id="MobiDB-lite"/>
    </source>
</evidence>
<proteinExistence type="predicted"/>
<organism evidence="2 3">
    <name type="scientific">Lynx pardinus</name>
    <name type="common">Iberian lynx</name>
    <name type="synonym">Felis pardina</name>
    <dbReference type="NCBI Taxonomy" id="191816"/>
    <lineage>
        <taxon>Eukaryota</taxon>
        <taxon>Metazoa</taxon>
        <taxon>Chordata</taxon>
        <taxon>Craniata</taxon>
        <taxon>Vertebrata</taxon>
        <taxon>Euteleostomi</taxon>
        <taxon>Mammalia</taxon>
        <taxon>Eutheria</taxon>
        <taxon>Laurasiatheria</taxon>
        <taxon>Carnivora</taxon>
        <taxon>Feliformia</taxon>
        <taxon>Felidae</taxon>
        <taxon>Felinae</taxon>
        <taxon>Lynx</taxon>
    </lineage>
</organism>